<dbReference type="InParanoid" id="A0DEC1"/>
<evidence type="ECO:0000256" key="3">
    <source>
        <dbReference type="ARBA" id="ARBA00013044"/>
    </source>
</evidence>
<dbReference type="PROSITE" id="PS50275">
    <property type="entry name" value="SAC"/>
    <property type="match status" value="1"/>
</dbReference>
<comment type="similarity">
    <text evidence="1">Belongs to the synaptojanin family.</text>
</comment>
<sequence>MTNLKLFQLTAYQNAIIVKSDLPYLTTQLKFHRTSQIIEESPKHHEQEGKIKGDRRCSYILGVFKTYNKSFIVLVEECTKVATIQEQIIYHIDQVSYVAIEDNNPNNNKDIMESLGNQKKLLQSGFYFSLHGDITLARHFQKYENSFVWNNKLLSSLRENKISSGWQLPMIQGYVEQIDSFIDNKPITVTLISRRSRFMGGTRYYSRGINDDGHVANFVETEQILIQGQILISFVAIRGSVPLFWNQDSVSNVKLTRSKELTQAAFVKHFNLLRRYGKIFCINLMQNSRQIEQLLTDNFYYQFQQAQLDHVNYQYLDFHSLVKNGKSTGVNSYIYQYEQTLDKFQCYIEKDKNMITKQNGVFRINCLDCLDRTNLFMSKLCLYSLDRSLKILNLQLSSNPDILNYFDENNKKLLHDLIIKYKIMWANNGDMLSFIYSGSGSTVSEMAREGKRGFMGMLKDGYNNIERFYNRQFEDDTKQNTINQLLHGLTSKTHFDNWITEQEKHFCTQSEASILLTTWNVGGNNPVTNNFSQNILNFQEQPNPDIIVFGLQEIVDLNPQNIVIMSNEKTLQLWDQLFQSNLSKIEPYTKIGESDLVGLYMAVFVKTSQISRVTQIDTDVVKTGLGGTLGNKGGVSVKFKFDDSQLGFTCCHLTSGNKQCQQRLSDVDEIHQRAFQNSKSKTTLNDLDYSFFFGDMNFRIDLPYQEVIEQIRHYQQLISQDQNNPNAKAKLAYLLNQDQLGKNKNRNQYLQNYQEGSIFFLPTYKYDKNCQVYDTSKKQRTPSWCDRILVSCKEELICQQRFYKRNECLDSDHRPVSGYYVIEIKKIDKEKLDLVKAQYCLSKMQNFKHHQPNQDVPKQHSSIVQFQRQQQPLQSDDYQDFFKDNQNVQYQNQKSQSSISITQSQSQISLQQSLQTQQQYQQQTQQSQQQYQQQLQYSQQQQQLAQQQYQQQQQLQQSQQQYYQQQQSQQSQQQQQLQQQQRQPIQYMQQNIQQIQQTQTQPLDLINMDDKQQQYYQQPQVLQQYAVQQMQQQQRSEISTQSQQKPNQYPKQPDLL</sequence>
<dbReference type="InterPro" id="IPR036691">
    <property type="entry name" value="Endo/exonu/phosph_ase_sf"/>
</dbReference>
<dbReference type="OrthoDB" id="405996at2759"/>
<gene>
    <name evidence="7" type="ORF">GSPATT00016214001</name>
</gene>
<keyword evidence="4" id="KW-0378">Hydrolase</keyword>
<dbReference type="Proteomes" id="UP000000600">
    <property type="component" value="Unassembled WGS sequence"/>
</dbReference>
<dbReference type="PANTHER" id="PTHR11200">
    <property type="entry name" value="INOSITOL 5-PHOSPHATASE"/>
    <property type="match status" value="1"/>
</dbReference>
<evidence type="ECO:0000313" key="7">
    <source>
        <dbReference type="EMBL" id="CAK81388.1"/>
    </source>
</evidence>
<evidence type="ECO:0000256" key="5">
    <source>
        <dbReference type="SAM" id="MobiDB-lite"/>
    </source>
</evidence>
<accession>A0DEC1</accession>
<dbReference type="EC" id="3.1.3.36" evidence="3"/>
<dbReference type="EMBL" id="CT868407">
    <property type="protein sequence ID" value="CAK81388.1"/>
    <property type="molecule type" value="Genomic_DNA"/>
</dbReference>
<evidence type="ECO:0000256" key="1">
    <source>
        <dbReference type="ARBA" id="ARBA00008943"/>
    </source>
</evidence>
<dbReference type="FunFam" id="3.60.10.10:FF:000040">
    <property type="entry name" value="Inositol polyphosphate 5-phosphatase, putative"/>
    <property type="match status" value="1"/>
</dbReference>
<feature type="domain" description="SAC" evidence="6">
    <location>
        <begin position="117"/>
        <end position="438"/>
    </location>
</feature>
<dbReference type="GO" id="GO:0004439">
    <property type="term" value="F:phosphatidylinositol-4,5-bisphosphate 5-phosphatase activity"/>
    <property type="evidence" value="ECO:0000318"/>
    <property type="project" value="GO_Central"/>
</dbReference>
<dbReference type="PANTHER" id="PTHR11200:SF275">
    <property type="entry name" value="LD06095P"/>
    <property type="match status" value="1"/>
</dbReference>
<comment type="similarity">
    <text evidence="2">In the central section; belongs to the inositol 1,4,5-trisphosphate 5-phosphatase family.</text>
</comment>
<dbReference type="KEGG" id="ptm:GSPATT00016214001"/>
<evidence type="ECO:0000313" key="8">
    <source>
        <dbReference type="Proteomes" id="UP000000600"/>
    </source>
</evidence>
<feature type="region of interest" description="Disordered" evidence="5">
    <location>
        <begin position="1033"/>
        <end position="1056"/>
    </location>
</feature>
<dbReference type="SUPFAM" id="SSF56219">
    <property type="entry name" value="DNase I-like"/>
    <property type="match status" value="1"/>
</dbReference>
<dbReference type="Pfam" id="PF02383">
    <property type="entry name" value="Syja_N"/>
    <property type="match status" value="1"/>
</dbReference>
<dbReference type="HOGENOM" id="CLU_003016_3_0_1"/>
<dbReference type="OMA" id="ICQQRFY"/>
<dbReference type="InterPro" id="IPR000300">
    <property type="entry name" value="IPPc"/>
</dbReference>
<organism evidence="7 8">
    <name type="scientific">Paramecium tetraurelia</name>
    <dbReference type="NCBI Taxonomy" id="5888"/>
    <lineage>
        <taxon>Eukaryota</taxon>
        <taxon>Sar</taxon>
        <taxon>Alveolata</taxon>
        <taxon>Ciliophora</taxon>
        <taxon>Intramacronucleata</taxon>
        <taxon>Oligohymenophorea</taxon>
        <taxon>Peniculida</taxon>
        <taxon>Parameciidae</taxon>
        <taxon>Paramecium</taxon>
    </lineage>
</organism>
<dbReference type="eggNOG" id="KOG0566">
    <property type="taxonomic scope" value="Eukaryota"/>
</dbReference>
<dbReference type="STRING" id="5888.A0DEC1"/>
<evidence type="ECO:0000256" key="2">
    <source>
        <dbReference type="ARBA" id="ARBA00009678"/>
    </source>
</evidence>
<dbReference type="Pfam" id="PF22669">
    <property type="entry name" value="Exo_endo_phos2"/>
    <property type="match status" value="1"/>
</dbReference>
<dbReference type="GeneID" id="5034567"/>
<feature type="compositionally biased region" description="Polar residues" evidence="5">
    <location>
        <begin position="853"/>
        <end position="869"/>
    </location>
</feature>
<dbReference type="RefSeq" id="XP_001448785.1">
    <property type="nucleotide sequence ID" value="XM_001448748.1"/>
</dbReference>
<evidence type="ECO:0000259" key="6">
    <source>
        <dbReference type="PROSITE" id="PS50275"/>
    </source>
</evidence>
<feature type="compositionally biased region" description="Low complexity" evidence="5">
    <location>
        <begin position="1033"/>
        <end position="1044"/>
    </location>
</feature>
<dbReference type="SMART" id="SM00128">
    <property type="entry name" value="IPPc"/>
    <property type="match status" value="1"/>
</dbReference>
<dbReference type="GO" id="GO:0046856">
    <property type="term" value="P:phosphatidylinositol dephosphorylation"/>
    <property type="evidence" value="ECO:0007669"/>
    <property type="project" value="InterPro"/>
</dbReference>
<proteinExistence type="inferred from homology"/>
<dbReference type="InterPro" id="IPR046985">
    <property type="entry name" value="IP5"/>
</dbReference>
<protein>
    <recommendedName>
        <fullName evidence="3">phosphoinositide 5-phosphatase</fullName>
        <ecNumber evidence="3">3.1.3.36</ecNumber>
    </recommendedName>
</protein>
<name>A0DEC1_PARTE</name>
<evidence type="ECO:0000256" key="4">
    <source>
        <dbReference type="ARBA" id="ARBA00022801"/>
    </source>
</evidence>
<dbReference type="InterPro" id="IPR002013">
    <property type="entry name" value="SAC_dom"/>
</dbReference>
<dbReference type="Gene3D" id="3.60.10.10">
    <property type="entry name" value="Endonuclease/exonuclease/phosphatase"/>
    <property type="match status" value="1"/>
</dbReference>
<dbReference type="AlphaFoldDB" id="A0DEC1"/>
<feature type="region of interest" description="Disordered" evidence="5">
    <location>
        <begin position="850"/>
        <end position="869"/>
    </location>
</feature>
<keyword evidence="8" id="KW-1185">Reference proteome</keyword>
<reference evidence="7 8" key="1">
    <citation type="journal article" date="2006" name="Nature">
        <title>Global trends of whole-genome duplications revealed by the ciliate Paramecium tetraurelia.</title>
        <authorList>
            <consortium name="Genoscope"/>
            <person name="Aury J.-M."/>
            <person name="Jaillon O."/>
            <person name="Duret L."/>
            <person name="Noel B."/>
            <person name="Jubin C."/>
            <person name="Porcel B.M."/>
            <person name="Segurens B."/>
            <person name="Daubin V."/>
            <person name="Anthouard V."/>
            <person name="Aiach N."/>
            <person name="Arnaiz O."/>
            <person name="Billaut A."/>
            <person name="Beisson J."/>
            <person name="Blanc I."/>
            <person name="Bouhouche K."/>
            <person name="Camara F."/>
            <person name="Duharcourt S."/>
            <person name="Guigo R."/>
            <person name="Gogendeau D."/>
            <person name="Katinka M."/>
            <person name="Keller A.-M."/>
            <person name="Kissmehl R."/>
            <person name="Klotz C."/>
            <person name="Koll F."/>
            <person name="Le Moue A."/>
            <person name="Lepere C."/>
            <person name="Malinsky S."/>
            <person name="Nowacki M."/>
            <person name="Nowak J.K."/>
            <person name="Plattner H."/>
            <person name="Poulain J."/>
            <person name="Ruiz F."/>
            <person name="Serrano V."/>
            <person name="Zagulski M."/>
            <person name="Dessen P."/>
            <person name="Betermier M."/>
            <person name="Weissenbach J."/>
            <person name="Scarpelli C."/>
            <person name="Schachter V."/>
            <person name="Sperling L."/>
            <person name="Meyer E."/>
            <person name="Cohen J."/>
            <person name="Wincker P."/>
        </authorList>
    </citation>
    <scope>NUCLEOTIDE SEQUENCE [LARGE SCALE GENOMIC DNA]</scope>
    <source>
        <strain evidence="7 8">Stock d4-2</strain>
    </source>
</reference>